<accession>A0A4U1I609</accession>
<keyword evidence="2" id="KW-1185">Reference proteome</keyword>
<reference evidence="1 2" key="1">
    <citation type="submission" date="2019-04" db="EMBL/GenBank/DDBJ databases">
        <title>Trinickia sp. 7GSK02, isolated from subtropical forest soil.</title>
        <authorList>
            <person name="Gao Z.-H."/>
            <person name="Qiu L.-H."/>
        </authorList>
    </citation>
    <scope>NUCLEOTIDE SEQUENCE [LARGE SCALE GENOMIC DNA]</scope>
    <source>
        <strain evidence="1 2">7GSK02</strain>
    </source>
</reference>
<dbReference type="OrthoDB" id="5365969at2"/>
<sequence>MRTDNTFAVWARRQLRPRGLSQIFMRDIPIASETQLCNAASRQGNCWDAPTESFFNSLKNERVAKGGEPGMGRTAS</sequence>
<dbReference type="EMBL" id="SWJE01000006">
    <property type="protein sequence ID" value="TKC88772.1"/>
    <property type="molecule type" value="Genomic_DNA"/>
</dbReference>
<proteinExistence type="predicted"/>
<comment type="caution">
    <text evidence="1">The sequence shown here is derived from an EMBL/GenBank/DDBJ whole genome shotgun (WGS) entry which is preliminary data.</text>
</comment>
<evidence type="ECO:0000313" key="2">
    <source>
        <dbReference type="Proteomes" id="UP000305539"/>
    </source>
</evidence>
<dbReference type="Proteomes" id="UP000305539">
    <property type="component" value="Unassembled WGS sequence"/>
</dbReference>
<protein>
    <submittedName>
        <fullName evidence="1">Uncharacterized protein</fullName>
    </submittedName>
</protein>
<organism evidence="1 2">
    <name type="scientific">Trinickia terrae</name>
    <dbReference type="NCBI Taxonomy" id="2571161"/>
    <lineage>
        <taxon>Bacteria</taxon>
        <taxon>Pseudomonadati</taxon>
        <taxon>Pseudomonadota</taxon>
        <taxon>Betaproteobacteria</taxon>
        <taxon>Burkholderiales</taxon>
        <taxon>Burkholderiaceae</taxon>
        <taxon>Trinickia</taxon>
    </lineage>
</organism>
<dbReference type="AlphaFoldDB" id="A0A4U1I609"/>
<name>A0A4U1I609_9BURK</name>
<evidence type="ECO:0000313" key="1">
    <source>
        <dbReference type="EMBL" id="TKC88772.1"/>
    </source>
</evidence>
<gene>
    <name evidence="1" type="ORF">FAZ69_13585</name>
</gene>